<feature type="region of interest" description="Disordered" evidence="4">
    <location>
        <begin position="1585"/>
        <end position="1639"/>
    </location>
</feature>
<dbReference type="Gene3D" id="3.30.710.10">
    <property type="entry name" value="Potassium Channel Kv1.1, Chain A"/>
    <property type="match status" value="1"/>
</dbReference>
<feature type="region of interest" description="Disordered" evidence="4">
    <location>
        <begin position="1757"/>
        <end position="1778"/>
    </location>
</feature>
<feature type="compositionally biased region" description="Low complexity" evidence="4">
    <location>
        <begin position="1849"/>
        <end position="1867"/>
    </location>
</feature>
<dbReference type="Gene3D" id="1.10.555.10">
    <property type="entry name" value="Rho GTPase activation protein"/>
    <property type="match status" value="1"/>
</dbReference>
<feature type="region of interest" description="Disordered" evidence="4">
    <location>
        <begin position="1665"/>
        <end position="1691"/>
    </location>
</feature>
<dbReference type="SUPFAM" id="SSF54695">
    <property type="entry name" value="POZ domain"/>
    <property type="match status" value="1"/>
</dbReference>
<keyword evidence="2 3" id="KW-0862">Zinc</keyword>
<evidence type="ECO:0000313" key="9">
    <source>
        <dbReference type="Proteomes" id="UP000306954"/>
    </source>
</evidence>
<feature type="compositionally biased region" description="Polar residues" evidence="4">
    <location>
        <begin position="1585"/>
        <end position="1603"/>
    </location>
</feature>
<feature type="region of interest" description="Disordered" evidence="4">
    <location>
        <begin position="407"/>
        <end position="434"/>
    </location>
</feature>
<evidence type="ECO:0000313" key="8">
    <source>
        <dbReference type="EMBL" id="TIB12076.1"/>
    </source>
</evidence>
<dbReference type="PROSITE" id="PS50023">
    <property type="entry name" value="LIM_DOMAIN_2"/>
    <property type="match status" value="1"/>
</dbReference>
<dbReference type="SUPFAM" id="SSF57716">
    <property type="entry name" value="Glucocorticoid receptor-like (DNA-binding domain)"/>
    <property type="match status" value="1"/>
</dbReference>
<keyword evidence="3" id="KW-0440">LIM domain</keyword>
<dbReference type="PROSITE" id="PS50097">
    <property type="entry name" value="BTB"/>
    <property type="match status" value="1"/>
</dbReference>
<keyword evidence="1 3" id="KW-0479">Metal-binding</keyword>
<feature type="compositionally biased region" description="Polar residues" evidence="4">
    <location>
        <begin position="1082"/>
        <end position="1094"/>
    </location>
</feature>
<dbReference type="PANTHER" id="PTHR47369">
    <property type="entry name" value="BTB/POZ DOMAIN-CONTAINING PROTEIN"/>
    <property type="match status" value="1"/>
</dbReference>
<accession>A0A4T0I5E0</accession>
<feature type="compositionally biased region" description="Low complexity" evidence="4">
    <location>
        <begin position="1809"/>
        <end position="1822"/>
    </location>
</feature>
<dbReference type="InterPro" id="IPR011333">
    <property type="entry name" value="SKP1/BTB/POZ_sf"/>
</dbReference>
<dbReference type="InterPro" id="IPR001781">
    <property type="entry name" value="Znf_LIM"/>
</dbReference>
<feature type="region of interest" description="Disordered" evidence="4">
    <location>
        <begin position="540"/>
        <end position="585"/>
    </location>
</feature>
<feature type="region of interest" description="Disordered" evidence="4">
    <location>
        <begin position="1808"/>
        <end position="1886"/>
    </location>
</feature>
<dbReference type="CDD" id="cd09391">
    <property type="entry name" value="LIM1_Lrg1p_like"/>
    <property type="match status" value="1"/>
</dbReference>
<proteinExistence type="predicted"/>
<evidence type="ECO:0000259" key="7">
    <source>
        <dbReference type="PROSITE" id="PS50238"/>
    </source>
</evidence>
<feature type="domain" description="BTB" evidence="6">
    <location>
        <begin position="1128"/>
        <end position="1194"/>
    </location>
</feature>
<feature type="region of interest" description="Disordered" evidence="4">
    <location>
        <begin position="1055"/>
        <end position="1105"/>
    </location>
</feature>
<feature type="compositionally biased region" description="Basic and acidic residues" evidence="4">
    <location>
        <begin position="551"/>
        <end position="585"/>
    </location>
</feature>
<dbReference type="Pfam" id="PF00412">
    <property type="entry name" value="LIM"/>
    <property type="match status" value="1"/>
</dbReference>
<feature type="domain" description="LIM zinc-binding" evidence="5">
    <location>
        <begin position="1"/>
        <end position="56"/>
    </location>
</feature>
<name>A0A4T0I5E0_WALIC</name>
<dbReference type="InterPro" id="IPR000210">
    <property type="entry name" value="BTB/POZ_dom"/>
</dbReference>
<gene>
    <name evidence="8" type="ORF">E3P90_02173</name>
</gene>
<comment type="caution">
    <text evidence="8">The sequence shown here is derived from an EMBL/GenBank/DDBJ whole genome shotgun (WGS) entry which is preliminary data.</text>
</comment>
<dbReference type="InterPro" id="IPR008936">
    <property type="entry name" value="Rho_GTPase_activation_prot"/>
</dbReference>
<evidence type="ECO:0000256" key="2">
    <source>
        <dbReference type="ARBA" id="ARBA00022833"/>
    </source>
</evidence>
<feature type="domain" description="Rho-GAP" evidence="7">
    <location>
        <begin position="796"/>
        <end position="999"/>
    </location>
</feature>
<evidence type="ECO:0000259" key="6">
    <source>
        <dbReference type="PROSITE" id="PS50097"/>
    </source>
</evidence>
<protein>
    <recommendedName>
        <fullName evidence="10">Rho-type GTPase-activating protein 1</fullName>
    </recommendedName>
</protein>
<dbReference type="SUPFAM" id="SSF48350">
    <property type="entry name" value="GTPase activation domain, GAP"/>
    <property type="match status" value="1"/>
</dbReference>
<dbReference type="PROSITE" id="PS50238">
    <property type="entry name" value="RHOGAP"/>
    <property type="match status" value="1"/>
</dbReference>
<feature type="compositionally biased region" description="Polar residues" evidence="4">
    <location>
        <begin position="1764"/>
        <end position="1775"/>
    </location>
</feature>
<dbReference type="Gene3D" id="2.10.110.10">
    <property type="entry name" value="Cysteine Rich Protein"/>
    <property type="match status" value="2"/>
</dbReference>
<dbReference type="InterPro" id="IPR000198">
    <property type="entry name" value="RhoGAP_dom"/>
</dbReference>
<dbReference type="Pfam" id="PF00620">
    <property type="entry name" value="RhoGAP"/>
    <property type="match status" value="1"/>
</dbReference>
<dbReference type="EMBL" id="SPOF01000020">
    <property type="protein sequence ID" value="TIB12076.1"/>
    <property type="molecule type" value="Genomic_DNA"/>
</dbReference>
<dbReference type="Proteomes" id="UP000306954">
    <property type="component" value="Unassembled WGS sequence"/>
</dbReference>
<dbReference type="Pfam" id="PF00651">
    <property type="entry name" value="BTB"/>
    <property type="match status" value="1"/>
</dbReference>
<feature type="compositionally biased region" description="Low complexity" evidence="4">
    <location>
        <begin position="1055"/>
        <end position="1075"/>
    </location>
</feature>
<dbReference type="SMART" id="SM00324">
    <property type="entry name" value="RhoGAP"/>
    <property type="match status" value="1"/>
</dbReference>
<dbReference type="GO" id="GO:0030695">
    <property type="term" value="F:GTPase regulator activity"/>
    <property type="evidence" value="ECO:0007669"/>
    <property type="project" value="UniProtKB-ARBA"/>
</dbReference>
<evidence type="ECO:0000256" key="1">
    <source>
        <dbReference type="ARBA" id="ARBA00022723"/>
    </source>
</evidence>
<evidence type="ECO:0000256" key="3">
    <source>
        <dbReference type="PROSITE-ProRule" id="PRU00125"/>
    </source>
</evidence>
<feature type="compositionally biased region" description="Basic and acidic residues" evidence="4">
    <location>
        <begin position="407"/>
        <end position="425"/>
    </location>
</feature>
<dbReference type="PANTHER" id="PTHR47369:SF1">
    <property type="entry name" value="BTB_POZ DOMAIN-CONTAINING PROTEIN"/>
    <property type="match status" value="1"/>
</dbReference>
<organism evidence="8 9">
    <name type="scientific">Wallemia ichthyophaga</name>
    <dbReference type="NCBI Taxonomy" id="245174"/>
    <lineage>
        <taxon>Eukaryota</taxon>
        <taxon>Fungi</taxon>
        <taxon>Dikarya</taxon>
        <taxon>Basidiomycota</taxon>
        <taxon>Wallemiomycotina</taxon>
        <taxon>Wallemiomycetes</taxon>
        <taxon>Wallemiales</taxon>
        <taxon>Wallemiaceae</taxon>
        <taxon>Wallemia</taxon>
    </lineage>
</organism>
<reference evidence="8 9" key="1">
    <citation type="submission" date="2019-03" db="EMBL/GenBank/DDBJ databases">
        <title>Sequencing 23 genomes of Wallemia ichthyophaga.</title>
        <authorList>
            <person name="Gostincar C."/>
        </authorList>
    </citation>
    <scope>NUCLEOTIDE SEQUENCE [LARGE SCALE GENOMIC DNA]</scope>
    <source>
        <strain evidence="8 9">EXF-8621</strain>
    </source>
</reference>
<evidence type="ECO:0008006" key="10">
    <source>
        <dbReference type="Google" id="ProtNLM"/>
    </source>
</evidence>
<dbReference type="GO" id="GO:0046872">
    <property type="term" value="F:metal ion binding"/>
    <property type="evidence" value="ECO:0007669"/>
    <property type="project" value="UniProtKB-KW"/>
</dbReference>
<dbReference type="GO" id="GO:0007165">
    <property type="term" value="P:signal transduction"/>
    <property type="evidence" value="ECO:0007669"/>
    <property type="project" value="InterPro"/>
</dbReference>
<evidence type="ECO:0000256" key="4">
    <source>
        <dbReference type="SAM" id="MobiDB-lite"/>
    </source>
</evidence>
<evidence type="ECO:0000259" key="5">
    <source>
        <dbReference type="PROSITE" id="PS50023"/>
    </source>
</evidence>
<sequence length="1966" mass="219618">MSGQFVRALGNIYHLDCFKCHDCGVIVANKFFPIQSKDGISSHPLCETHYFRRLDLICANCDMALRVFGPKDSYYEHQSHVYCHFHYSTRFAIKCSGCKTAILKQFVEINRNSINEHWHPECYMINKFWNVKIARPNSITLSPLDEEALESPLALIDKQKRMEEHVFRIWTVLSAFEESSAACISEMLRHVSTGAYITAVRMAGKFIIHVEVLFAAMDKIEDSFLKEDIKSPSHYREARMLCRKTVSFLSILSHTHEAGSRRMGITKELLSLVTGLAHYLKILIRIALTASLKLDRDYTDIEALPAFLDKLSLLLQDPISSAQHDNPNDDRYLKQVPYGYKSMSISSKKSSIVGRGISSENPTDLCFACNMTVEDDCIKFGTSLRWTLDCFRCDGCHRRPILPIRSVRDRQKDRERQRDKRKEQAAESGLAYESSTDYDSDIAKLERAGTSDGGRRLAIEEYYLSRPEPATLSIPPGASNRAVLAAEKAATKVVCTSCKHTVTYAERGFTFATKLEQYSYLLNVGLTRLFMVLKTRGVVPSKPRSGGLDSKTNESEKALEMADEQKKRDREAQNASKEVYDSWRDSSELKRIRPQELELDRKLSATARLPRRSTVVESPIGSSAVPSDLFPSPLNDNPPVQEAEVQPSHPVLTIKPETGVRIVHENAPNVISELKPQFSKRDDNEIVYTSQTDKSYDSDAVSLVDMPQIMEANQAREQRKSLSRASKNILMTELSSLEALVVKHAALYLLERSEMSKHIENLDDLLDLVEQKKANTFWGKFFKPKKEQKKTGILGCTLDQLVERSGVKTQMTNGSYRLTIPQLFDDLLMAMRQVDMSVEGVFRKNGNIRKLRELVEAIDKEVYTGNLTEESPVQLAALLKKFLAGLGDPIFPHKLYKLYTNLQLEIVDEATRKRILHLLITLLPKSHRDLLEVLFVFLRWVASFSHVDEETGSKMDIQNLAITIAPSVLYPPHSPYNREDTIICNRSIAEYLEDQDDFCCVPAEILPILHDHELFSFTSSEISRKDIRRRFVLCASTTTFTMVKRGMRFIPFTSTKSSSNNSMSSSSSSAPRVQSQPPPSTDEFTFTKKPQNIQPAPPKSHSIPPDHNILSTLHSHILFHGFLAGVGSDVTIKVAKWHRQYKLHKIILTQSTFFNSLFHGSFAETLSNDKAIELTFDDPNITRSTFEYCLGYLYGRASPLLLQERLKPSPRYPLTPSYPTFDISTDTDPALEDAQVATPEFCMALVATSIYLGCPSIANKAISFILASISPVNITKFLRFALGEGLGCARCWYDGEQHPAVGLEQLGQPIEKGLDTHIEAAESEQTHSGLANPLSASQETAIDGLSIHSTSDDDDASYEYSTPSFHYGAASDKIGEACVCWLSRWALDMIEIEDILVTESGDIKHPSGSIPFATWSLAGIPARYIRAVVSSDALFVPGAEWQRYKLAARIVELRRRQNKGALSYADECEFDTMFADGIYYTHMTFEQLAAIQKEVSPTTARPYVPIRILQQALWAHCELRNSIEAFALSGAGADRDCDLGLTYSSWEIREKIRTKEGKAWSERRFFPVNKDSTDRLGDAASMYSSNDELNRYSPPSQNRNQNHAQREESENDEDASGLAASTHDPLAGASPGSQRRPHSEAELFGLQKTHRNGGEIARQIEADCLNSGEGEGGDSASLASSSPTARRAQEDKWSLVEPLRFAVEYWIKSELAAREKTFSHAVFYAGSYINTYIQINEQKHKHGNQLGIYVHRQSMHEPLPYASSPPSSHGNNTASPLLCSGGGSGGGYNGNVPVPLSPVPTMDTLLRVNSAGSDDSNGSNNPPAQPQPQPQPQTQTQYHTRNHSHSQPHSHPYSHPYSHTHSHSPPTDTAKVGPGKHSGSQNVPHAAYKDPRKTLRAFFTVQCSSGNGTAFTKFNSAPDSFTTSQSWGWKSSVQRSSEYLANHAIGPDEQLGGLNSLRAVVTVGLV</sequence>